<feature type="transmembrane region" description="Helical" evidence="7">
    <location>
        <begin position="368"/>
        <end position="392"/>
    </location>
</feature>
<organism evidence="10">
    <name type="scientific">Tunturiibacter gelidiferens</name>
    <dbReference type="NCBI Taxonomy" id="3069689"/>
    <lineage>
        <taxon>Bacteria</taxon>
        <taxon>Pseudomonadati</taxon>
        <taxon>Acidobacteriota</taxon>
        <taxon>Terriglobia</taxon>
        <taxon>Terriglobales</taxon>
        <taxon>Acidobacteriaceae</taxon>
        <taxon>Tunturiibacter</taxon>
    </lineage>
</organism>
<evidence type="ECO:0000313" key="10">
    <source>
        <dbReference type="EMBL" id="XCB22149.1"/>
    </source>
</evidence>
<dbReference type="GO" id="GO:0005886">
    <property type="term" value="C:plasma membrane"/>
    <property type="evidence" value="ECO:0007669"/>
    <property type="project" value="UniProtKB-SubCell"/>
</dbReference>
<dbReference type="Pfam" id="PF12704">
    <property type="entry name" value="MacB_PCD"/>
    <property type="match status" value="1"/>
</dbReference>
<evidence type="ECO:0000259" key="9">
    <source>
        <dbReference type="Pfam" id="PF12704"/>
    </source>
</evidence>
<name>A0AAU7YZV4_9BACT</name>
<evidence type="ECO:0000256" key="1">
    <source>
        <dbReference type="ARBA" id="ARBA00004651"/>
    </source>
</evidence>
<dbReference type="PANTHER" id="PTHR30572">
    <property type="entry name" value="MEMBRANE COMPONENT OF TRANSPORTER-RELATED"/>
    <property type="match status" value="1"/>
</dbReference>
<comment type="subcellular location">
    <subcellularLocation>
        <location evidence="1">Cell membrane</location>
        <topology evidence="1">Multi-pass membrane protein</topology>
    </subcellularLocation>
</comment>
<dbReference type="InterPro" id="IPR025857">
    <property type="entry name" value="MacB_PCD"/>
</dbReference>
<evidence type="ECO:0000256" key="2">
    <source>
        <dbReference type="ARBA" id="ARBA00022475"/>
    </source>
</evidence>
<evidence type="ECO:0000259" key="8">
    <source>
        <dbReference type="Pfam" id="PF02687"/>
    </source>
</evidence>
<sequence length="409" mass="44503">MPILRVQQILQIAVRNFRRFRLQAVLIVVATMTGTAGVLVSAGYAAGGRQKILDQFASLGTNVIIVTPQQSRAVGGRARTGSLVTTLNPADYRAIKQSVDDISSASPTMAAVLRIRAGDLTKNTTVVGCTPEYFVIKHWLPVRGEVFEERANRQQARVALLGTTAAQDLFGEGDPTGSRIEINRIPFTIAGVMSERGQGLDASNEDDQVYVPLDTAMHRLLNVNYFNSILLQMDSRSQMDDATEQIRQLLGERHRHIAPAGDDFVVQNRKSLLDTQLSAFSRLTFLIRWIAGSGLVVSSLGVFAVTWIGIRNRTREVGTRRALGATRGDILLQFFSEGTLGALIGCGTGMGTGYLVLRSVDARLIQPLMFSTLAAGLEVFVSVAVYSTFTLISSLRAVRIELLVALHAE</sequence>
<dbReference type="KEGG" id="tgi:RBB81_21635"/>
<proteinExistence type="inferred from homology"/>
<dbReference type="PANTHER" id="PTHR30572:SF4">
    <property type="entry name" value="ABC TRANSPORTER PERMEASE YTRF"/>
    <property type="match status" value="1"/>
</dbReference>
<keyword evidence="3 7" id="KW-0812">Transmembrane</keyword>
<comment type="similarity">
    <text evidence="6">Belongs to the ABC-4 integral membrane protein family.</text>
</comment>
<evidence type="ECO:0000256" key="6">
    <source>
        <dbReference type="ARBA" id="ARBA00038076"/>
    </source>
</evidence>
<evidence type="ECO:0000256" key="5">
    <source>
        <dbReference type="ARBA" id="ARBA00023136"/>
    </source>
</evidence>
<feature type="domain" description="MacB-like periplasmic core" evidence="9">
    <location>
        <begin position="25"/>
        <end position="249"/>
    </location>
</feature>
<dbReference type="GO" id="GO:0022857">
    <property type="term" value="F:transmembrane transporter activity"/>
    <property type="evidence" value="ECO:0007669"/>
    <property type="project" value="TreeGrafter"/>
</dbReference>
<evidence type="ECO:0000256" key="7">
    <source>
        <dbReference type="SAM" id="Phobius"/>
    </source>
</evidence>
<dbReference type="AlphaFoldDB" id="A0AAU7YZV4"/>
<accession>A0AAU7YZV4</accession>
<dbReference type="RefSeq" id="WP_353072146.1">
    <property type="nucleotide sequence ID" value="NZ_CP132938.1"/>
</dbReference>
<keyword evidence="5 7" id="KW-0472">Membrane</keyword>
<dbReference type="InterPro" id="IPR003838">
    <property type="entry name" value="ABC3_permease_C"/>
</dbReference>
<dbReference type="InterPro" id="IPR050250">
    <property type="entry name" value="Macrolide_Exporter_MacB"/>
</dbReference>
<keyword evidence="4 7" id="KW-1133">Transmembrane helix</keyword>
<feature type="transmembrane region" description="Helical" evidence="7">
    <location>
        <begin position="286"/>
        <end position="310"/>
    </location>
</feature>
<feature type="transmembrane region" description="Helical" evidence="7">
    <location>
        <begin position="20"/>
        <end position="46"/>
    </location>
</feature>
<feature type="transmembrane region" description="Helical" evidence="7">
    <location>
        <begin position="330"/>
        <end position="356"/>
    </location>
</feature>
<gene>
    <name evidence="10" type="ORF">RBB81_21635</name>
</gene>
<reference evidence="10" key="2">
    <citation type="journal article" date="2024" name="Environ. Microbiol.">
        <title>Genome analysis and description of Tunturibacter gen. nov. expands the diversity of Terriglobia in tundra soils.</title>
        <authorList>
            <person name="Messyasz A."/>
            <person name="Mannisto M.K."/>
            <person name="Kerkhof L.J."/>
            <person name="Haggblom M.M."/>
        </authorList>
    </citation>
    <scope>NUCLEOTIDE SEQUENCE</scope>
    <source>
        <strain evidence="10">M8UP39</strain>
    </source>
</reference>
<evidence type="ECO:0000256" key="3">
    <source>
        <dbReference type="ARBA" id="ARBA00022692"/>
    </source>
</evidence>
<dbReference type="Pfam" id="PF02687">
    <property type="entry name" value="FtsX"/>
    <property type="match status" value="1"/>
</dbReference>
<keyword evidence="2" id="KW-1003">Cell membrane</keyword>
<feature type="domain" description="ABC3 transporter permease C-terminal" evidence="8">
    <location>
        <begin position="292"/>
        <end position="401"/>
    </location>
</feature>
<protein>
    <submittedName>
        <fullName evidence="10">ABC transporter permease</fullName>
    </submittedName>
</protein>
<reference evidence="10" key="1">
    <citation type="submission" date="2023-08" db="EMBL/GenBank/DDBJ databases">
        <authorList>
            <person name="Messyasz A."/>
            <person name="Mannisto M.K."/>
            <person name="Kerkhof L.J."/>
            <person name="Haggblom M."/>
        </authorList>
    </citation>
    <scope>NUCLEOTIDE SEQUENCE</scope>
    <source>
        <strain evidence="10">M8UP39</strain>
    </source>
</reference>
<dbReference type="EMBL" id="CP132938">
    <property type="protein sequence ID" value="XCB22149.1"/>
    <property type="molecule type" value="Genomic_DNA"/>
</dbReference>
<evidence type="ECO:0000256" key="4">
    <source>
        <dbReference type="ARBA" id="ARBA00022989"/>
    </source>
</evidence>